<feature type="transmembrane region" description="Helical" evidence="6">
    <location>
        <begin position="16"/>
        <end position="37"/>
    </location>
</feature>
<feature type="transmembrane region" description="Helical" evidence="6">
    <location>
        <begin position="313"/>
        <end position="335"/>
    </location>
</feature>
<comment type="similarity">
    <text evidence="2 6">Belongs to the TMC family.</text>
</comment>
<evidence type="ECO:0000256" key="4">
    <source>
        <dbReference type="ARBA" id="ARBA00022989"/>
    </source>
</evidence>
<dbReference type="InterPro" id="IPR012496">
    <property type="entry name" value="TMC_dom"/>
</dbReference>
<dbReference type="OMA" id="NITLMRI"/>
<dbReference type="eggNOG" id="ENOG502RKT7">
    <property type="taxonomic scope" value="Eukaryota"/>
</dbReference>
<feature type="transmembrane region" description="Helical" evidence="6">
    <location>
        <begin position="250"/>
        <end position="271"/>
    </location>
</feature>
<feature type="transmembrane region" description="Helical" evidence="6">
    <location>
        <begin position="208"/>
        <end position="229"/>
    </location>
</feature>
<accession>F7DNL6</accession>
<keyword evidence="3 6" id="KW-0812">Transmembrane</keyword>
<dbReference type="Ensembl" id="ENSOANT00000007072.2">
    <property type="protein sequence ID" value="ENSOANP00000007070.2"/>
    <property type="gene ID" value="ENSOANG00000004464.3"/>
</dbReference>
<dbReference type="GO" id="GO:0005886">
    <property type="term" value="C:plasma membrane"/>
    <property type="evidence" value="ECO:0007669"/>
    <property type="project" value="InterPro"/>
</dbReference>
<name>F7DNL6_ORNAN</name>
<dbReference type="AlphaFoldDB" id="F7DNL6"/>
<dbReference type="PANTHER" id="PTHR23302:SF39">
    <property type="entry name" value="TRANSMEMBRANE CHANNEL-LIKE PROTEIN 8"/>
    <property type="match status" value="1"/>
</dbReference>
<feature type="transmembrane region" description="Helical" evidence="6">
    <location>
        <begin position="150"/>
        <end position="167"/>
    </location>
</feature>
<evidence type="ECO:0000313" key="9">
    <source>
        <dbReference type="Proteomes" id="UP000002279"/>
    </source>
</evidence>
<dbReference type="HOGENOM" id="CLU_013958_3_0_1"/>
<keyword evidence="4 6" id="KW-1133">Transmembrane helix</keyword>
<dbReference type="PANTHER" id="PTHR23302">
    <property type="entry name" value="TRANSMEMBRANE CHANNEL-RELATED"/>
    <property type="match status" value="1"/>
</dbReference>
<dbReference type="Pfam" id="PF07810">
    <property type="entry name" value="TMC"/>
    <property type="match status" value="1"/>
</dbReference>
<protein>
    <recommendedName>
        <fullName evidence="6">Transmembrane channel-like protein</fullName>
    </recommendedName>
</protein>
<sequence>MRQQTRKQKARRFLSYLWPNAVIGALVALAIFFIYYATKASQASKKDDEQCSLHSVRCVVLQYLPLGVIALVNFLGPQVFPVLVRQVDCSPNTEINLTLIWSLTLLNWASRGSPVLPLLGLLGSPTGSRRGNRGWGPCWENAIAQEMYKLCIFNFLLTVAFTFLVSLPRRLLVERFSGPLWVWLGREEFTVSKNVLDLMAGQTVTWMGLFYGPLLPLLNGGFIFLTFYIKKYNLLCNCRAPERHIQASRSTSFFQLVLLLGLFLAIMPLGYVVSSVPSSRACGLFANYSAPWEVVPEAVETRLPAEAQLVLNYMGSNAFCYPFLFLLSLALTVGVSQSRANTRTIQVLRKQLVWVSEGRGTEGGKNERCGGIY</sequence>
<feature type="domain" description="TMC" evidence="7">
    <location>
        <begin position="138"/>
        <end position="248"/>
    </location>
</feature>
<evidence type="ECO:0000256" key="5">
    <source>
        <dbReference type="ARBA" id="ARBA00023136"/>
    </source>
</evidence>
<evidence type="ECO:0000256" key="6">
    <source>
        <dbReference type="RuleBase" id="RU310713"/>
    </source>
</evidence>
<reference evidence="8" key="2">
    <citation type="submission" date="2025-09" db="UniProtKB">
        <authorList>
            <consortium name="Ensembl"/>
        </authorList>
    </citation>
    <scope>IDENTIFICATION</scope>
    <source>
        <strain evidence="8">Glennie</strain>
    </source>
</reference>
<comment type="subcellular location">
    <subcellularLocation>
        <location evidence="1 6">Membrane</location>
        <topology evidence="1 6">Multi-pass membrane protein</topology>
    </subcellularLocation>
</comment>
<organism evidence="8 9">
    <name type="scientific">Ornithorhynchus anatinus</name>
    <name type="common">Duckbill platypus</name>
    <dbReference type="NCBI Taxonomy" id="9258"/>
    <lineage>
        <taxon>Eukaryota</taxon>
        <taxon>Metazoa</taxon>
        <taxon>Chordata</taxon>
        <taxon>Craniata</taxon>
        <taxon>Vertebrata</taxon>
        <taxon>Euteleostomi</taxon>
        <taxon>Mammalia</taxon>
        <taxon>Monotremata</taxon>
        <taxon>Ornithorhynchidae</taxon>
        <taxon>Ornithorhynchus</taxon>
    </lineage>
</organism>
<keyword evidence="5 6" id="KW-0472">Membrane</keyword>
<proteinExistence type="inferred from homology"/>
<keyword evidence="9" id="KW-1185">Reference proteome</keyword>
<dbReference type="Proteomes" id="UP000002279">
    <property type="component" value="Unplaced"/>
</dbReference>
<dbReference type="InterPro" id="IPR038900">
    <property type="entry name" value="TMC"/>
</dbReference>
<dbReference type="Bgee" id="ENSOANG00000004464">
    <property type="expression patterns" value="Expressed in adult mammalian kidney and 4 other cell types or tissues"/>
</dbReference>
<reference evidence="8" key="1">
    <citation type="submission" date="2025-08" db="UniProtKB">
        <authorList>
            <consortium name="Ensembl"/>
        </authorList>
    </citation>
    <scope>IDENTIFICATION</scope>
    <source>
        <strain evidence="8">Glennie</strain>
    </source>
</reference>
<evidence type="ECO:0000256" key="1">
    <source>
        <dbReference type="ARBA" id="ARBA00004141"/>
    </source>
</evidence>
<dbReference type="InParanoid" id="F7DNL6"/>
<evidence type="ECO:0000256" key="2">
    <source>
        <dbReference type="ARBA" id="ARBA00006510"/>
    </source>
</evidence>
<feature type="transmembrane region" description="Helical" evidence="6">
    <location>
        <begin position="58"/>
        <end position="80"/>
    </location>
</feature>
<evidence type="ECO:0000259" key="7">
    <source>
        <dbReference type="Pfam" id="PF07810"/>
    </source>
</evidence>
<dbReference type="GeneTree" id="ENSGT01050000244894"/>
<evidence type="ECO:0000313" key="8">
    <source>
        <dbReference type="Ensembl" id="ENSOANP00000007070.2"/>
    </source>
</evidence>
<dbReference type="STRING" id="9258.ENSOANP00000007070"/>
<evidence type="ECO:0000256" key="3">
    <source>
        <dbReference type="ARBA" id="ARBA00022692"/>
    </source>
</evidence>